<feature type="domain" description="Aldehyde oxidase/xanthine dehydrogenase first molybdopterin binding" evidence="3">
    <location>
        <begin position="109"/>
        <end position="340"/>
    </location>
</feature>
<feature type="domain" description="Aldehyde oxidase/xanthine dehydrogenase second molybdopterin binding" evidence="4">
    <location>
        <begin position="381"/>
        <end position="502"/>
    </location>
</feature>
<dbReference type="Pfam" id="PF02738">
    <property type="entry name" value="MoCoBD_1"/>
    <property type="match status" value="1"/>
</dbReference>
<protein>
    <submittedName>
        <fullName evidence="5">Aldehyde oxidase</fullName>
    </submittedName>
</protein>
<dbReference type="PANTHER" id="PTHR11908">
    <property type="entry name" value="XANTHINE DEHYDROGENASE"/>
    <property type="match status" value="1"/>
</dbReference>
<gene>
    <name evidence="5" type="ORF">DYP60_10585</name>
</gene>
<proteinExistence type="predicted"/>
<comment type="caution">
    <text evidence="5">The sequence shown here is derived from an EMBL/GenBank/DDBJ whole genome shotgun (WGS) entry which is preliminary data.</text>
</comment>
<dbReference type="PANTHER" id="PTHR11908:SF132">
    <property type="entry name" value="ALDEHYDE OXIDASE 1-RELATED"/>
    <property type="match status" value="1"/>
</dbReference>
<dbReference type="RefSeq" id="WP_117330980.1">
    <property type="nucleotide sequence ID" value="NZ_QUWK01000011.1"/>
</dbReference>
<dbReference type="EMBL" id="QUWK01000011">
    <property type="protein sequence ID" value="RFU94226.1"/>
    <property type="molecule type" value="Genomic_DNA"/>
</dbReference>
<dbReference type="AlphaFoldDB" id="A0A372MFZ8"/>
<dbReference type="Proteomes" id="UP000264002">
    <property type="component" value="Unassembled WGS sequence"/>
</dbReference>
<evidence type="ECO:0000256" key="2">
    <source>
        <dbReference type="ARBA" id="ARBA00023002"/>
    </source>
</evidence>
<keyword evidence="2" id="KW-0560">Oxidoreductase</keyword>
<evidence type="ECO:0000259" key="3">
    <source>
        <dbReference type="Pfam" id="PF02738"/>
    </source>
</evidence>
<reference evidence="5 6" key="2">
    <citation type="submission" date="2018-09" db="EMBL/GenBank/DDBJ databases">
        <title>Genome of Sphaerochaeta halotolerans strain 4-11.</title>
        <authorList>
            <person name="Nazina T.N."/>
            <person name="Sokolova D.S."/>
        </authorList>
    </citation>
    <scope>NUCLEOTIDE SEQUENCE [LARGE SCALE GENOMIC DNA]</scope>
    <source>
        <strain evidence="5 6">4-11</strain>
    </source>
</reference>
<dbReference type="InterPro" id="IPR037165">
    <property type="entry name" value="AldOxase/xan_DH_Mopterin-bd_sf"/>
</dbReference>
<keyword evidence="1" id="KW-0500">Molybdenum</keyword>
<evidence type="ECO:0000256" key="1">
    <source>
        <dbReference type="ARBA" id="ARBA00022505"/>
    </source>
</evidence>
<keyword evidence="6" id="KW-1185">Reference proteome</keyword>
<dbReference type="Gene3D" id="3.30.365.10">
    <property type="entry name" value="Aldehyde oxidase/xanthine dehydrogenase, molybdopterin binding domain"/>
    <property type="match status" value="2"/>
</dbReference>
<sequence length="652" mass="72174">MAEKRSSTGKVTTLHGYIVTSSVDAGRIEEISLPALDNNFVLVTTRDIPGTNRVRVLDASTPLLTSSTISYYQQPILALFGYDTESVQLKSKEINISYQLPSREEPAPQQEVKPFSYQFGNLESATKEEGLEVLERTYRYSGSNYESNTLSRISVVLEDDILHITTPTQWPSHVRETVSDVTGIPKRRIVIHREPFFAPHDEMLITPSTMCAIASVACLKGNCPVEILLNAESFRPDLTIKRKTWYFKDGRVQAESILVAVDQGSVSMFSDEMANQLIAGLVPLYPLISLSISITFNTSRRRPAHFFGDLGYSDALCSTETHYSALAKLSGYNPLTWRLKFASESSTHSQVIRSDKYAKLKELIATVSDSSDFQRKNAAYEMQAQMRVKLSTFFNYSRGVALACGAGISGFSSECRSLPQQPVQITLKPNNKVEVNTSFYTIGSSAEIWRQIISEELQVAKSDISFVEEQKEMLDSGPSVLSANSGRMPQQIQKACNQIKEKRFVQPLPICESVLSPKQPGMKGSMFLSNSWVATVLELEIDSVTLRPLVRRVWCAVSLSRVFEEQSLRSKIRHTIVTTLREAGALLSHSDTFTIEITIKDEGQQISSSITSALKGVITSAFVSALEQALGFPVGKIPVDGNTLLGALRGNV</sequence>
<dbReference type="InterPro" id="IPR016208">
    <property type="entry name" value="Ald_Oxase/xanthine_DH-like"/>
</dbReference>
<evidence type="ECO:0000313" key="5">
    <source>
        <dbReference type="EMBL" id="RFU94226.1"/>
    </source>
</evidence>
<dbReference type="Pfam" id="PF20256">
    <property type="entry name" value="MoCoBD_2"/>
    <property type="match status" value="1"/>
</dbReference>
<dbReference type="InterPro" id="IPR046867">
    <property type="entry name" value="AldOxase/xan_DH_MoCoBD2"/>
</dbReference>
<evidence type="ECO:0000259" key="4">
    <source>
        <dbReference type="Pfam" id="PF20256"/>
    </source>
</evidence>
<organism evidence="5 6">
    <name type="scientific">Sphaerochaeta halotolerans</name>
    <dbReference type="NCBI Taxonomy" id="2293840"/>
    <lineage>
        <taxon>Bacteria</taxon>
        <taxon>Pseudomonadati</taxon>
        <taxon>Spirochaetota</taxon>
        <taxon>Spirochaetia</taxon>
        <taxon>Spirochaetales</taxon>
        <taxon>Sphaerochaetaceae</taxon>
        <taxon>Sphaerochaeta</taxon>
    </lineage>
</organism>
<accession>A0A372MFZ8</accession>
<evidence type="ECO:0000313" key="6">
    <source>
        <dbReference type="Proteomes" id="UP000264002"/>
    </source>
</evidence>
<dbReference type="GO" id="GO:0005506">
    <property type="term" value="F:iron ion binding"/>
    <property type="evidence" value="ECO:0007669"/>
    <property type="project" value="InterPro"/>
</dbReference>
<reference evidence="6" key="1">
    <citation type="submission" date="2018-08" db="EMBL/GenBank/DDBJ databases">
        <authorList>
            <person name="Grouzdev D.S."/>
            <person name="Krutkina M.S."/>
        </authorList>
    </citation>
    <scope>NUCLEOTIDE SEQUENCE [LARGE SCALE GENOMIC DNA]</scope>
    <source>
        <strain evidence="6">4-11</strain>
    </source>
</reference>
<dbReference type="InterPro" id="IPR008274">
    <property type="entry name" value="AldOxase/xan_DH_MoCoBD1"/>
</dbReference>
<name>A0A372MFZ8_9SPIR</name>
<dbReference type="Gene3D" id="3.90.1170.50">
    <property type="entry name" value="Aldehyde oxidase/xanthine dehydrogenase, a/b hammerhead"/>
    <property type="match status" value="1"/>
</dbReference>
<dbReference type="GO" id="GO:0016491">
    <property type="term" value="F:oxidoreductase activity"/>
    <property type="evidence" value="ECO:0007669"/>
    <property type="project" value="UniProtKB-KW"/>
</dbReference>
<dbReference type="SUPFAM" id="SSF54665">
    <property type="entry name" value="CO dehydrogenase molybdoprotein N-domain-like"/>
    <property type="match status" value="1"/>
</dbReference>
<dbReference type="SUPFAM" id="SSF56003">
    <property type="entry name" value="Molybdenum cofactor-binding domain"/>
    <property type="match status" value="1"/>
</dbReference>
<dbReference type="InterPro" id="IPR036856">
    <property type="entry name" value="Ald_Oxase/Xan_DH_a/b_sf"/>
</dbReference>